<dbReference type="EMBL" id="UINC01070435">
    <property type="protein sequence ID" value="SVC04586.1"/>
    <property type="molecule type" value="Genomic_DNA"/>
</dbReference>
<keyword evidence="1" id="KW-0472">Membrane</keyword>
<name>A0A382IY57_9ZZZZ</name>
<accession>A0A382IY57</accession>
<organism evidence="2">
    <name type="scientific">marine metagenome</name>
    <dbReference type="NCBI Taxonomy" id="408172"/>
    <lineage>
        <taxon>unclassified sequences</taxon>
        <taxon>metagenomes</taxon>
        <taxon>ecological metagenomes</taxon>
    </lineage>
</organism>
<evidence type="ECO:0000256" key="1">
    <source>
        <dbReference type="SAM" id="Phobius"/>
    </source>
</evidence>
<feature type="transmembrane region" description="Helical" evidence="1">
    <location>
        <begin position="205"/>
        <end position="224"/>
    </location>
</feature>
<keyword evidence="1" id="KW-1133">Transmembrane helix</keyword>
<sequence>MFFDFLIVMGFWKIIKYEGHTVNCYFARERYRFQVPLILVGVIVFLLMSVDIIFAGFIQLDGIADVKTRFSRGCYTLSEVAEQARSKGIDTVIFGDQARDSLEYGVVPLERIIRKRNEKSSILAMGAPAYISEINDSDIQFEETLLISGAEVAPYYYWTGNIFKGNLIANNPEKHLFVVGLTTPEAYEQLPILDSNFSKRYLNRYQHNFGIFFVSFLLFFFAFLKGYKKKVTRLIAGIMFLFALNNLPFKSSPFSQYKGDLGIQPYQELIDYVNSNGGLVFWN</sequence>
<proteinExistence type="predicted"/>
<feature type="non-terminal residue" evidence="2">
    <location>
        <position position="283"/>
    </location>
</feature>
<reference evidence="2" key="1">
    <citation type="submission" date="2018-05" db="EMBL/GenBank/DDBJ databases">
        <authorList>
            <person name="Lanie J.A."/>
            <person name="Ng W.-L."/>
            <person name="Kazmierczak K.M."/>
            <person name="Andrzejewski T.M."/>
            <person name="Davidsen T.M."/>
            <person name="Wayne K.J."/>
            <person name="Tettelin H."/>
            <person name="Glass J.I."/>
            <person name="Rusch D."/>
            <person name="Podicherti R."/>
            <person name="Tsui H.-C.T."/>
            <person name="Winkler M.E."/>
        </authorList>
    </citation>
    <scope>NUCLEOTIDE SEQUENCE</scope>
</reference>
<feature type="transmembrane region" description="Helical" evidence="1">
    <location>
        <begin position="37"/>
        <end position="58"/>
    </location>
</feature>
<protein>
    <submittedName>
        <fullName evidence="2">Uncharacterized protein</fullName>
    </submittedName>
</protein>
<dbReference type="AlphaFoldDB" id="A0A382IY57"/>
<keyword evidence="1" id="KW-0812">Transmembrane</keyword>
<feature type="transmembrane region" description="Helical" evidence="1">
    <location>
        <begin position="231"/>
        <end position="249"/>
    </location>
</feature>
<gene>
    <name evidence="2" type="ORF">METZ01_LOCUS257440</name>
</gene>
<evidence type="ECO:0000313" key="2">
    <source>
        <dbReference type="EMBL" id="SVC04586.1"/>
    </source>
</evidence>